<dbReference type="Gene3D" id="3.40.50.300">
    <property type="entry name" value="P-loop containing nucleotide triphosphate hydrolases"/>
    <property type="match status" value="1"/>
</dbReference>
<dbReference type="EMBL" id="BPQH01000021">
    <property type="protein sequence ID" value="GJD52702.1"/>
    <property type="molecule type" value="Genomic_DNA"/>
</dbReference>
<protein>
    <recommendedName>
        <fullName evidence="3">Terminase</fullName>
    </recommendedName>
</protein>
<reference evidence="1" key="2">
    <citation type="submission" date="2021-08" db="EMBL/GenBank/DDBJ databases">
        <authorList>
            <person name="Tani A."/>
            <person name="Ola A."/>
            <person name="Ogura Y."/>
            <person name="Katsura K."/>
            <person name="Hayashi T."/>
        </authorList>
    </citation>
    <scope>NUCLEOTIDE SEQUENCE</scope>
    <source>
        <strain evidence="1">KCTC 52305</strain>
    </source>
</reference>
<proteinExistence type="predicted"/>
<evidence type="ECO:0008006" key="3">
    <source>
        <dbReference type="Google" id="ProtNLM"/>
    </source>
</evidence>
<dbReference type="Gene3D" id="3.30.420.240">
    <property type="match status" value="1"/>
</dbReference>
<dbReference type="InterPro" id="IPR027417">
    <property type="entry name" value="P-loop_NTPase"/>
</dbReference>
<keyword evidence="2" id="KW-1185">Reference proteome</keyword>
<comment type="caution">
    <text evidence="1">The sequence shown here is derived from an EMBL/GenBank/DDBJ whole genome shotgun (WGS) entry which is preliminary data.</text>
</comment>
<organism evidence="1 2">
    <name type="scientific">Methylobacterium crusticola</name>
    <dbReference type="NCBI Taxonomy" id="1697972"/>
    <lineage>
        <taxon>Bacteria</taxon>
        <taxon>Pseudomonadati</taxon>
        <taxon>Pseudomonadota</taxon>
        <taxon>Alphaproteobacteria</taxon>
        <taxon>Hyphomicrobiales</taxon>
        <taxon>Methylobacteriaceae</taxon>
        <taxon>Methylobacterium</taxon>
    </lineage>
</organism>
<evidence type="ECO:0000313" key="2">
    <source>
        <dbReference type="Proteomes" id="UP001055167"/>
    </source>
</evidence>
<gene>
    <name evidence="1" type="ORF">OPKNFCMD_5468</name>
</gene>
<dbReference type="RefSeq" id="WP_128561221.1">
    <property type="nucleotide sequence ID" value="NZ_BPQH01000021.1"/>
</dbReference>
<accession>A0ABQ4R7I9</accession>
<reference evidence="1" key="1">
    <citation type="journal article" date="2021" name="Front. Microbiol.">
        <title>Comprehensive Comparative Genomics and Phenotyping of Methylobacterium Species.</title>
        <authorList>
            <person name="Alessa O."/>
            <person name="Ogura Y."/>
            <person name="Fujitani Y."/>
            <person name="Takami H."/>
            <person name="Hayashi T."/>
            <person name="Sahin N."/>
            <person name="Tani A."/>
        </authorList>
    </citation>
    <scope>NUCLEOTIDE SEQUENCE</scope>
    <source>
        <strain evidence="1">KCTC 52305</strain>
    </source>
</reference>
<dbReference type="Proteomes" id="UP001055167">
    <property type="component" value="Unassembled WGS sequence"/>
</dbReference>
<evidence type="ECO:0000313" key="1">
    <source>
        <dbReference type="EMBL" id="GJD52702.1"/>
    </source>
</evidence>
<name>A0ABQ4R7I9_9HYPH</name>
<sequence>MRRLMTMRAALEDLDIFGTILPGESWAAWRVLLIAIMGEALTAEERAIYTALTGREREPEEPVEEAWAIIGRRGGKTRAMAVLMAYFAVLCDWDEVLAPGERGSLPLIAASTYQAGKALNYIGGIFEGVPGFAGHQVGRTADTISLDTGVDIEVRPASFRTARGGTLVAALCDEAAFWRIEGSANPDKEILAALRPGLATTGGPLIVISSPYAKRGELYAAYRRDYGPDGDPAVLVAKAPSRTMNPTLSETVIARAYQRDAAAARAEYGGDFRDDLEDFVSVELVDACTMAGTTEVPPAERIAYHAFVDPAGGSGKDSMTLAIAHEAGGCAVLDRVLEKAPPFSPQATVTEFAAVLKAYRVTRVTGDRWGGEWPREAFREHGITYELAEMPKSEIYQAALPLLNSRRARLLDLPKLKAQLTALERRTARGGRDSIDHPPGEHDDVANAVAGVLIRARRTVRYGMISDAVLGNDGEEERRAWRAGQLMQHMRRHG</sequence>